<dbReference type="PROSITE" id="PS50004">
    <property type="entry name" value="C2"/>
    <property type="match status" value="2"/>
</dbReference>
<dbReference type="InterPro" id="IPR036291">
    <property type="entry name" value="NAD(P)-bd_dom_sf"/>
</dbReference>
<dbReference type="GO" id="GO:0005544">
    <property type="term" value="F:calcium-dependent phospholipid binding"/>
    <property type="evidence" value="ECO:0007669"/>
    <property type="project" value="TreeGrafter"/>
</dbReference>
<feature type="transmembrane region" description="Helical" evidence="2">
    <location>
        <begin position="121"/>
        <end position="141"/>
    </location>
</feature>
<dbReference type="Gene3D" id="3.40.50.720">
    <property type="entry name" value="NAD(P)-binding Rossmann-like Domain"/>
    <property type="match status" value="1"/>
</dbReference>
<dbReference type="GO" id="GO:0005886">
    <property type="term" value="C:plasma membrane"/>
    <property type="evidence" value="ECO:0007669"/>
    <property type="project" value="TreeGrafter"/>
</dbReference>
<keyword evidence="2" id="KW-1133">Transmembrane helix</keyword>
<proteinExistence type="inferred from homology"/>
<organism evidence="4 5">
    <name type="scientific">Silurus asotus</name>
    <name type="common">Amur catfish</name>
    <name type="synonym">Parasilurus asotus</name>
    <dbReference type="NCBI Taxonomy" id="30991"/>
    <lineage>
        <taxon>Eukaryota</taxon>
        <taxon>Metazoa</taxon>
        <taxon>Chordata</taxon>
        <taxon>Craniata</taxon>
        <taxon>Vertebrata</taxon>
        <taxon>Euteleostomi</taxon>
        <taxon>Actinopterygii</taxon>
        <taxon>Neopterygii</taxon>
        <taxon>Teleostei</taxon>
        <taxon>Ostariophysi</taxon>
        <taxon>Siluriformes</taxon>
        <taxon>Siluridae</taxon>
        <taxon>Silurus</taxon>
    </lineage>
</organism>
<accession>A0AAD5ARC1</accession>
<evidence type="ECO:0000313" key="5">
    <source>
        <dbReference type="Proteomes" id="UP001205998"/>
    </source>
</evidence>
<dbReference type="GO" id="GO:0030672">
    <property type="term" value="C:synaptic vesicle membrane"/>
    <property type="evidence" value="ECO:0007669"/>
    <property type="project" value="TreeGrafter"/>
</dbReference>
<dbReference type="AlphaFoldDB" id="A0AAD5ARC1"/>
<reference evidence="4" key="1">
    <citation type="submission" date="2018-07" db="EMBL/GenBank/DDBJ databases">
        <title>Comparative genomics of catfishes provides insights into carnivory and benthic adaptation.</title>
        <authorList>
            <person name="Zhang Y."/>
            <person name="Wang D."/>
            <person name="Peng Z."/>
            <person name="Zheng S."/>
            <person name="Shao F."/>
            <person name="Tao W."/>
        </authorList>
    </citation>
    <scope>NUCLEOTIDE SEQUENCE</scope>
    <source>
        <strain evidence="4">Chongqing</strain>
    </source>
</reference>
<evidence type="ECO:0000259" key="3">
    <source>
        <dbReference type="PROSITE" id="PS50004"/>
    </source>
</evidence>
<dbReference type="SMART" id="SM00239">
    <property type="entry name" value="C2"/>
    <property type="match status" value="2"/>
</dbReference>
<dbReference type="Pfam" id="PF00168">
    <property type="entry name" value="C2"/>
    <property type="match status" value="2"/>
</dbReference>
<dbReference type="EMBL" id="MU551638">
    <property type="protein sequence ID" value="KAI5620961.1"/>
    <property type="molecule type" value="Genomic_DNA"/>
</dbReference>
<evidence type="ECO:0000256" key="2">
    <source>
        <dbReference type="SAM" id="Phobius"/>
    </source>
</evidence>
<dbReference type="GO" id="GO:0001786">
    <property type="term" value="F:phosphatidylserine binding"/>
    <property type="evidence" value="ECO:0007669"/>
    <property type="project" value="TreeGrafter"/>
</dbReference>
<dbReference type="InterPro" id="IPR035892">
    <property type="entry name" value="C2_domain_sf"/>
</dbReference>
<name>A0AAD5ARC1_SILAS</name>
<comment type="caution">
    <text evidence="4">The sequence shown here is derived from an EMBL/GenBank/DDBJ whole genome shotgun (WGS) entry which is preliminary data.</text>
</comment>
<keyword evidence="2" id="KW-0472">Membrane</keyword>
<dbReference type="Pfam" id="PF00106">
    <property type="entry name" value="adh_short"/>
    <property type="match status" value="1"/>
</dbReference>
<dbReference type="SUPFAM" id="SSF49562">
    <property type="entry name" value="C2 domain (Calcium/lipid-binding domain, CaLB)"/>
    <property type="match status" value="2"/>
</dbReference>
<gene>
    <name evidence="4" type="ORF">C0J50_19454</name>
</gene>
<keyword evidence="2" id="KW-0812">Transmembrane</keyword>
<sequence>MLPMLKLAAANAVGMGIHRAAVINMTSLLGSVELNWGERAKDFKWYPYRTSKSALNMITRCMAVDLEADGILCVAIHPGWVRTDMGGPESCRWQGKMLLLTALQKSFWGIRIPFSEEVKHLALAISLFLFLISICILIWQIHRYCTQHTASKHAVYCSQSDSQSAKSEMFQNSQMPNYQLYLLHDEERPSYLNSSSDLAGSTDSLGNVDEEHIQGMLRFSLFYDQLQSRLVVTVLEARGLATRAFSQSVDPFVHVKVLWVAVEGKEQKQSCVLQEWQTRPVKDSCNPKFGDQFFCTVTKEEVPMITVRLEVRDFDKYSRHGILGEVRASLDGLKISYPLEMQADLQKPKKDIVGQVLLSLKYMPTSHRLEVGVLKIRTVFQSSKVKRALYAKTKIVCNQCRIRHQRTTERIFSDMTVFNEVLIFRLPEGQINEFTLVLSVYELCRRKISKRLIGQLRFGKTESMEDEHWRLMMNALRQPVAKWHFLYL</sequence>
<comment type="similarity">
    <text evidence="1">Belongs to the synaptotagmin family.</text>
</comment>
<dbReference type="GO" id="GO:0031045">
    <property type="term" value="C:dense core granule"/>
    <property type="evidence" value="ECO:0007669"/>
    <property type="project" value="TreeGrafter"/>
</dbReference>
<dbReference type="PRINTS" id="PR00081">
    <property type="entry name" value="GDHRDH"/>
</dbReference>
<dbReference type="GO" id="GO:0030276">
    <property type="term" value="F:clathrin binding"/>
    <property type="evidence" value="ECO:0007669"/>
    <property type="project" value="TreeGrafter"/>
</dbReference>
<dbReference type="InterPro" id="IPR002347">
    <property type="entry name" value="SDR_fam"/>
</dbReference>
<dbReference type="Gene3D" id="2.60.40.150">
    <property type="entry name" value="C2 domain"/>
    <property type="match status" value="2"/>
</dbReference>
<dbReference type="GO" id="GO:0030424">
    <property type="term" value="C:axon"/>
    <property type="evidence" value="ECO:0007669"/>
    <property type="project" value="TreeGrafter"/>
</dbReference>
<dbReference type="GO" id="GO:0048791">
    <property type="term" value="P:calcium ion-regulated exocytosis of neurotransmitter"/>
    <property type="evidence" value="ECO:0007669"/>
    <property type="project" value="TreeGrafter"/>
</dbReference>
<feature type="domain" description="C2" evidence="3">
    <location>
        <begin position="213"/>
        <end position="343"/>
    </location>
</feature>
<dbReference type="GO" id="GO:0048488">
    <property type="term" value="P:synaptic vesicle endocytosis"/>
    <property type="evidence" value="ECO:0007669"/>
    <property type="project" value="TreeGrafter"/>
</dbReference>
<protein>
    <submittedName>
        <fullName evidence="4">Synaptotagmin-1 isoform X1</fullName>
    </submittedName>
</protein>
<dbReference type="PANTHER" id="PTHR10024">
    <property type="entry name" value="SYNAPTOTAGMIN"/>
    <property type="match status" value="1"/>
</dbReference>
<dbReference type="PANTHER" id="PTHR10024:SF175">
    <property type="entry name" value="C2 DOMAIN-CONTAINING PROTEIN"/>
    <property type="match status" value="1"/>
</dbReference>
<dbReference type="InterPro" id="IPR000008">
    <property type="entry name" value="C2_dom"/>
</dbReference>
<evidence type="ECO:0000313" key="4">
    <source>
        <dbReference type="EMBL" id="KAI5620961.1"/>
    </source>
</evidence>
<dbReference type="GO" id="GO:0000149">
    <property type="term" value="F:SNARE binding"/>
    <property type="evidence" value="ECO:0007669"/>
    <property type="project" value="TreeGrafter"/>
</dbReference>
<dbReference type="Proteomes" id="UP001205998">
    <property type="component" value="Unassembled WGS sequence"/>
</dbReference>
<dbReference type="GO" id="GO:0005509">
    <property type="term" value="F:calcium ion binding"/>
    <property type="evidence" value="ECO:0007669"/>
    <property type="project" value="TreeGrafter"/>
</dbReference>
<feature type="domain" description="C2" evidence="3">
    <location>
        <begin position="352"/>
        <end position="484"/>
    </location>
</feature>
<dbReference type="SUPFAM" id="SSF51735">
    <property type="entry name" value="NAD(P)-binding Rossmann-fold domains"/>
    <property type="match status" value="1"/>
</dbReference>
<keyword evidence="5" id="KW-1185">Reference proteome</keyword>
<evidence type="ECO:0000256" key="1">
    <source>
        <dbReference type="ARBA" id="ARBA00006996"/>
    </source>
</evidence>